<dbReference type="SUPFAM" id="SSF56747">
    <property type="entry name" value="Prim-pol domain"/>
    <property type="match status" value="1"/>
</dbReference>
<evidence type="ECO:0000256" key="1">
    <source>
        <dbReference type="SAM" id="MobiDB-lite"/>
    </source>
</evidence>
<name>A0A1I6RMK6_9EURY</name>
<dbReference type="EMBL" id="FOZS01000002">
    <property type="protein sequence ID" value="SFS65947.1"/>
    <property type="molecule type" value="Genomic_DNA"/>
</dbReference>
<feature type="compositionally biased region" description="Basic and acidic residues" evidence="1">
    <location>
        <begin position="1"/>
        <end position="12"/>
    </location>
</feature>
<evidence type="ECO:0000313" key="3">
    <source>
        <dbReference type="EMBL" id="SFS65947.1"/>
    </source>
</evidence>
<keyword evidence="4" id="KW-1185">Reference proteome</keyword>
<protein>
    <submittedName>
        <fullName evidence="3">Bifunctional DNA primase/polymerase, N-terminal</fullName>
    </submittedName>
</protein>
<proteinExistence type="predicted"/>
<dbReference type="Proteomes" id="UP000199199">
    <property type="component" value="Unassembled WGS sequence"/>
</dbReference>
<evidence type="ECO:0000259" key="2">
    <source>
        <dbReference type="Pfam" id="PF09250"/>
    </source>
</evidence>
<sequence length="464" mass="52189">MTFDMRKSDSNRENSSAPRSPEDVLSKDFRRGGTCNHENPVCTCYTSDSERAALLKEYIGTLTENGWRGVQLMPLDGEGKRPIISGRCRLDSDEAKSLLVDAEDAIQLIEQDGERGFCLYAGKPEHGTSGLVFTDHDDPDLFPADSDTLTVISGSGRGYHQTFENGGDVQNAKGKEELNGAGEIRAENQYVVLPGSIHPSGGIYHVESNPGIGKLESGDLPQELLPSNETSNSEPIELDTEVPDSLGDIEANFNVEKRYQTMLNSMVSETIEAVIEGNLSKTRFENDRHQAEGWFAEQVGFYMERNREVIEQVLTTIFNRNPETDAHADDPDKSSERKFLRDDHHREQILDYATSKDTEYDPGLGITKYTREERPEVSYPVIDRVQDALSDLVLARKGEIVEHPRVDRKETQVYEALRKMQDSDDVPLNVKSIKDGRKRYYYLESHAILIPEDRREELGIEVGI</sequence>
<feature type="domain" description="DNA primase/polymerase bifunctional N-terminal" evidence="2">
    <location>
        <begin position="68"/>
        <end position="221"/>
    </location>
</feature>
<feature type="region of interest" description="Disordered" evidence="1">
    <location>
        <begin position="1"/>
        <end position="31"/>
    </location>
</feature>
<feature type="compositionally biased region" description="Basic and acidic residues" evidence="1">
    <location>
        <begin position="322"/>
        <end position="340"/>
    </location>
</feature>
<reference evidence="4" key="1">
    <citation type="submission" date="2016-10" db="EMBL/GenBank/DDBJ databases">
        <authorList>
            <person name="Varghese N."/>
            <person name="Submissions S."/>
        </authorList>
    </citation>
    <scope>NUCLEOTIDE SEQUENCE [LARGE SCALE GENOMIC DNA]</scope>
    <source>
        <strain evidence="4">DSM 22427</strain>
    </source>
</reference>
<feature type="compositionally biased region" description="Basic and acidic residues" evidence="1">
    <location>
        <begin position="20"/>
        <end position="31"/>
    </location>
</feature>
<accession>A0A1I6RMK6</accession>
<gene>
    <name evidence="3" type="ORF">SAMN04488556_1913</name>
</gene>
<dbReference type="InterPro" id="IPR015330">
    <property type="entry name" value="DNA_primase/pol_bifunc_N"/>
</dbReference>
<feature type="region of interest" description="Disordered" evidence="1">
    <location>
        <begin position="321"/>
        <end position="340"/>
    </location>
</feature>
<dbReference type="AlphaFoldDB" id="A0A1I6RMK6"/>
<dbReference type="RefSeq" id="WP_092904033.1">
    <property type="nucleotide sequence ID" value="NZ_FOZS01000002.1"/>
</dbReference>
<dbReference type="OrthoDB" id="232718at2157"/>
<dbReference type="Pfam" id="PF09250">
    <property type="entry name" value="Prim-Pol"/>
    <property type="match status" value="1"/>
</dbReference>
<evidence type="ECO:0000313" key="4">
    <source>
        <dbReference type="Proteomes" id="UP000199199"/>
    </source>
</evidence>
<organism evidence="3 4">
    <name type="scientific">Halostagnicola kamekurae</name>
    <dbReference type="NCBI Taxonomy" id="619731"/>
    <lineage>
        <taxon>Archaea</taxon>
        <taxon>Methanobacteriati</taxon>
        <taxon>Methanobacteriota</taxon>
        <taxon>Stenosarchaea group</taxon>
        <taxon>Halobacteria</taxon>
        <taxon>Halobacteriales</taxon>
        <taxon>Natrialbaceae</taxon>
        <taxon>Halostagnicola</taxon>
    </lineage>
</organism>